<evidence type="ECO:0000313" key="8">
    <source>
        <dbReference type="Proteomes" id="UP001642464"/>
    </source>
</evidence>
<proteinExistence type="inferred from homology"/>
<sequence length="256" mass="28670">MSVSIFHVVNENACEISDFKEKDLLALEPKRKTAILMYVTPYILPATLDMKRRDKRSALPHSTTGEDQMAQATDFENAAVIAVARVLAQMILEEGWDLYVPISTVEENLRRTEGVGAVTRQRFLFRDDFLGGESSGIQEFSLEEILFGANEKGVFSRCLNFMQKKHSEGLCAAQTVQRFSRYVELFRRRCRSELPTPAAWLRRRLAAHQAYAGGSLVPREFVKDMAMLAASLSQRPRPPAAAEALAELLGDLAGED</sequence>
<keyword evidence="3 6" id="KW-0317">Glutathione biosynthesis</keyword>
<comment type="similarity">
    <text evidence="6">Belongs to the glutamate--cysteine ligase type 3 family.</text>
</comment>
<dbReference type="EC" id="6.3.2.2" evidence="1 6"/>
<dbReference type="Gene3D" id="3.30.590.50">
    <property type="match status" value="1"/>
</dbReference>
<evidence type="ECO:0000256" key="5">
    <source>
        <dbReference type="ARBA" id="ARBA00022840"/>
    </source>
</evidence>
<protein>
    <recommendedName>
        <fullName evidence="1 6">Glutamate--cysteine ligase</fullName>
        <ecNumber evidence="1 6">6.3.2.2</ecNumber>
    </recommendedName>
    <alternativeName>
        <fullName evidence="6">Gamma-ECS</fullName>
    </alternativeName>
    <alternativeName>
        <fullName evidence="6">Gamma-glutamylcysteine synthetase</fullName>
    </alternativeName>
</protein>
<comment type="caution">
    <text evidence="7">The sequence shown here is derived from an EMBL/GenBank/DDBJ whole genome shotgun (WGS) entry which is preliminary data.</text>
</comment>
<dbReference type="PANTHER" id="PTHR11164:SF0">
    <property type="entry name" value="GLUTAMATE--CYSTEINE LIGASE CATALYTIC SUBUNIT"/>
    <property type="match status" value="1"/>
</dbReference>
<keyword evidence="2 6" id="KW-0436">Ligase</keyword>
<evidence type="ECO:0000256" key="6">
    <source>
        <dbReference type="RuleBase" id="RU367135"/>
    </source>
</evidence>
<keyword evidence="4 6" id="KW-0547">Nucleotide-binding</keyword>
<name>A0ABP0R556_9DINO</name>
<dbReference type="Proteomes" id="UP001642464">
    <property type="component" value="Unassembled WGS sequence"/>
</dbReference>
<evidence type="ECO:0000256" key="1">
    <source>
        <dbReference type="ARBA" id="ARBA00012220"/>
    </source>
</evidence>
<evidence type="ECO:0000313" key="7">
    <source>
        <dbReference type="EMBL" id="CAK9095687.1"/>
    </source>
</evidence>
<organism evidence="7 8">
    <name type="scientific">Durusdinium trenchii</name>
    <dbReference type="NCBI Taxonomy" id="1381693"/>
    <lineage>
        <taxon>Eukaryota</taxon>
        <taxon>Sar</taxon>
        <taxon>Alveolata</taxon>
        <taxon>Dinophyceae</taxon>
        <taxon>Suessiales</taxon>
        <taxon>Symbiodiniaceae</taxon>
        <taxon>Durusdinium</taxon>
    </lineage>
</organism>
<accession>A0ABP0R556</accession>
<reference evidence="7 8" key="1">
    <citation type="submission" date="2024-02" db="EMBL/GenBank/DDBJ databases">
        <authorList>
            <person name="Chen Y."/>
            <person name="Shah S."/>
            <person name="Dougan E. K."/>
            <person name="Thang M."/>
            <person name="Chan C."/>
        </authorList>
    </citation>
    <scope>NUCLEOTIDE SEQUENCE [LARGE SCALE GENOMIC DNA]</scope>
</reference>
<comment type="catalytic activity">
    <reaction evidence="6">
        <text>L-cysteine + L-glutamate + ATP = gamma-L-glutamyl-L-cysteine + ADP + phosphate + H(+)</text>
        <dbReference type="Rhea" id="RHEA:13285"/>
        <dbReference type="ChEBI" id="CHEBI:15378"/>
        <dbReference type="ChEBI" id="CHEBI:29985"/>
        <dbReference type="ChEBI" id="CHEBI:30616"/>
        <dbReference type="ChEBI" id="CHEBI:35235"/>
        <dbReference type="ChEBI" id="CHEBI:43474"/>
        <dbReference type="ChEBI" id="CHEBI:58173"/>
        <dbReference type="ChEBI" id="CHEBI:456216"/>
        <dbReference type="EC" id="6.3.2.2"/>
    </reaction>
</comment>
<evidence type="ECO:0000256" key="2">
    <source>
        <dbReference type="ARBA" id="ARBA00022598"/>
    </source>
</evidence>
<dbReference type="EMBL" id="CAXAMM010040829">
    <property type="protein sequence ID" value="CAK9095687.1"/>
    <property type="molecule type" value="Genomic_DNA"/>
</dbReference>
<gene>
    <name evidence="7" type="ORF">SCF082_LOCUS44943</name>
</gene>
<dbReference type="GO" id="GO:0016874">
    <property type="term" value="F:ligase activity"/>
    <property type="evidence" value="ECO:0007669"/>
    <property type="project" value="UniProtKB-KW"/>
</dbReference>
<dbReference type="InterPro" id="IPR004308">
    <property type="entry name" value="GCS"/>
</dbReference>
<dbReference type="PANTHER" id="PTHR11164">
    <property type="entry name" value="GLUTAMATE CYSTEINE LIGASE"/>
    <property type="match status" value="1"/>
</dbReference>
<evidence type="ECO:0000256" key="3">
    <source>
        <dbReference type="ARBA" id="ARBA00022684"/>
    </source>
</evidence>
<keyword evidence="8" id="KW-1185">Reference proteome</keyword>
<comment type="pathway">
    <text evidence="6">Sulfur metabolism; glutathione biosynthesis; glutathione from L-cysteine and L-glutamate: step 1/2.</text>
</comment>
<keyword evidence="5 6" id="KW-0067">ATP-binding</keyword>
<evidence type="ECO:0000256" key="4">
    <source>
        <dbReference type="ARBA" id="ARBA00022741"/>
    </source>
</evidence>
<dbReference type="Pfam" id="PF03074">
    <property type="entry name" value="GCS"/>
    <property type="match status" value="1"/>
</dbReference>